<evidence type="ECO:0000313" key="2">
    <source>
        <dbReference type="Proteomes" id="UP000827976"/>
    </source>
</evidence>
<comment type="caution">
    <text evidence="1">The sequence shown here is derived from an EMBL/GenBank/DDBJ whole genome shotgun (WGS) entry which is preliminary data.</text>
</comment>
<keyword evidence="2" id="KW-1185">Reference proteome</keyword>
<dbReference type="EMBL" id="CM037030">
    <property type="protein sequence ID" value="KAH7651812.1"/>
    <property type="molecule type" value="Genomic_DNA"/>
</dbReference>
<dbReference type="Proteomes" id="UP000827976">
    <property type="component" value="Chromosome 20"/>
</dbReference>
<reference evidence="2" key="1">
    <citation type="journal article" date="2022" name="Nat. Commun.">
        <title>Chromosome evolution and the genetic basis of agronomically important traits in greater yam.</title>
        <authorList>
            <person name="Bredeson J.V."/>
            <person name="Lyons J.B."/>
            <person name="Oniyinde I.O."/>
            <person name="Okereke N.R."/>
            <person name="Kolade O."/>
            <person name="Nnabue I."/>
            <person name="Nwadili C.O."/>
            <person name="Hribova E."/>
            <person name="Parker M."/>
            <person name="Nwogha J."/>
            <person name="Shu S."/>
            <person name="Carlson J."/>
            <person name="Kariba R."/>
            <person name="Muthemba S."/>
            <person name="Knop K."/>
            <person name="Barton G.J."/>
            <person name="Sherwood A.V."/>
            <person name="Lopez-Montes A."/>
            <person name="Asiedu R."/>
            <person name="Jamnadass R."/>
            <person name="Muchugi A."/>
            <person name="Goodstein D."/>
            <person name="Egesi C.N."/>
            <person name="Featherston J."/>
            <person name="Asfaw A."/>
            <person name="Simpson G.G."/>
            <person name="Dolezel J."/>
            <person name="Hendre P.S."/>
            <person name="Van Deynze A."/>
            <person name="Kumar P.L."/>
            <person name="Obidiegwu J.E."/>
            <person name="Bhattacharjee R."/>
            <person name="Rokhsar D.S."/>
        </authorList>
    </citation>
    <scope>NUCLEOTIDE SEQUENCE [LARGE SCALE GENOMIC DNA]</scope>
    <source>
        <strain evidence="2">cv. TDa95/00328</strain>
    </source>
</reference>
<accession>A0ACB7TV81</accession>
<organism evidence="1 2">
    <name type="scientific">Dioscorea alata</name>
    <name type="common">Purple yam</name>
    <dbReference type="NCBI Taxonomy" id="55571"/>
    <lineage>
        <taxon>Eukaryota</taxon>
        <taxon>Viridiplantae</taxon>
        <taxon>Streptophyta</taxon>
        <taxon>Embryophyta</taxon>
        <taxon>Tracheophyta</taxon>
        <taxon>Spermatophyta</taxon>
        <taxon>Magnoliopsida</taxon>
        <taxon>Liliopsida</taxon>
        <taxon>Dioscoreales</taxon>
        <taxon>Dioscoreaceae</taxon>
        <taxon>Dioscorea</taxon>
    </lineage>
</organism>
<evidence type="ECO:0000313" key="1">
    <source>
        <dbReference type="EMBL" id="KAH7651812.1"/>
    </source>
</evidence>
<proteinExistence type="predicted"/>
<sequence>MVVLAKPSSITQSSPLKPQKPTTPTVLAYSTCSSFIIPTIDLSDPISSPSSIVKACENLGFFKLTNHGIPSSLMSTLESEAVNFFSLPQSHKDINCPPSPFGYGNKKIGSNGDVGWLEYLLFNISSSSSFPSSSLRYALNEYTKAVRKVVKEVLEMMADGLRIKPRDVFSKLVMNEESDTMFRLNHYPPCPPLLQGLNSSLTGFGEHTDPQVLSVLRSNNTCGFQIALRDGSWVSVPPDQDSLFINVGDSLQVLTNGRFKSVKHRVMANGLRSRVSMIYFGGLSPRERLAPLPQLMREGEESLYKEFTWFEFKTFAYKTRLADNRLSLFEIERKTTTNTSSVASIV</sequence>
<dbReference type="EC" id="1.14.11.13" evidence="1"/>
<keyword evidence="1" id="KW-0560">Oxidoreductase</keyword>
<gene>
    <name evidence="1" type="ORF">IHE45_20G082200</name>
</gene>
<name>A0ACB7TV81_DIOAL</name>
<protein>
    <submittedName>
        <fullName evidence="1">Gibberellin 2-beta-dioxygenase protein</fullName>
        <ecNumber evidence="1">1.14.11.13</ecNumber>
    </submittedName>
</protein>